<dbReference type="EMBL" id="BSFM01000006">
    <property type="protein sequence ID" value="GLK83221.1"/>
    <property type="molecule type" value="Genomic_DNA"/>
</dbReference>
<name>A0A9W6JT04_9HYPH</name>
<proteinExistence type="predicted"/>
<accession>A0A9W6JT04</accession>
<comment type="caution">
    <text evidence="1">The sequence shown here is derived from an EMBL/GenBank/DDBJ whole genome shotgun (WGS) entry which is preliminary data.</text>
</comment>
<gene>
    <name evidence="1" type="ORF">GCM10017653_12900</name>
</gene>
<evidence type="ECO:0000313" key="1">
    <source>
        <dbReference type="EMBL" id="GLK83221.1"/>
    </source>
</evidence>
<evidence type="ECO:0000313" key="2">
    <source>
        <dbReference type="Proteomes" id="UP001143330"/>
    </source>
</evidence>
<dbReference type="Proteomes" id="UP001143330">
    <property type="component" value="Unassembled WGS sequence"/>
</dbReference>
<sequence length="41" mass="4973">MTYDRITQRPLALSLARELSISFWPFRLTYGRAFDHWKRTA</sequence>
<organism evidence="1 2">
    <name type="scientific">Ancylobacter defluvii</name>
    <dbReference type="NCBI Taxonomy" id="1282440"/>
    <lineage>
        <taxon>Bacteria</taxon>
        <taxon>Pseudomonadati</taxon>
        <taxon>Pseudomonadota</taxon>
        <taxon>Alphaproteobacteria</taxon>
        <taxon>Hyphomicrobiales</taxon>
        <taxon>Xanthobacteraceae</taxon>
        <taxon>Ancylobacter</taxon>
    </lineage>
</organism>
<reference evidence="1" key="1">
    <citation type="journal article" date="2014" name="Int. J. Syst. Evol. Microbiol.">
        <title>Complete genome sequence of Corynebacterium casei LMG S-19264T (=DSM 44701T), isolated from a smear-ripened cheese.</title>
        <authorList>
            <consortium name="US DOE Joint Genome Institute (JGI-PGF)"/>
            <person name="Walter F."/>
            <person name="Albersmeier A."/>
            <person name="Kalinowski J."/>
            <person name="Ruckert C."/>
        </authorList>
    </citation>
    <scope>NUCLEOTIDE SEQUENCE</scope>
    <source>
        <strain evidence="1">VKM B-2789</strain>
    </source>
</reference>
<dbReference type="RefSeq" id="WP_271180535.1">
    <property type="nucleotide sequence ID" value="NZ_BSFM01000006.1"/>
</dbReference>
<dbReference type="AlphaFoldDB" id="A0A9W6JT04"/>
<keyword evidence="2" id="KW-1185">Reference proteome</keyword>
<protein>
    <submittedName>
        <fullName evidence="1">Uncharacterized protein</fullName>
    </submittedName>
</protein>
<reference evidence="1" key="2">
    <citation type="submission" date="2023-01" db="EMBL/GenBank/DDBJ databases">
        <authorList>
            <person name="Sun Q."/>
            <person name="Evtushenko L."/>
        </authorList>
    </citation>
    <scope>NUCLEOTIDE SEQUENCE</scope>
    <source>
        <strain evidence="1">VKM B-2789</strain>
    </source>
</reference>